<dbReference type="Proteomes" id="UP000308600">
    <property type="component" value="Unassembled WGS sequence"/>
</dbReference>
<accession>A0ACD3B7Y7</accession>
<protein>
    <submittedName>
        <fullName evidence="1">Uncharacterized protein</fullName>
    </submittedName>
</protein>
<name>A0ACD3B7Y7_9AGAR</name>
<organism evidence="1 2">
    <name type="scientific">Pluteus cervinus</name>
    <dbReference type="NCBI Taxonomy" id="181527"/>
    <lineage>
        <taxon>Eukaryota</taxon>
        <taxon>Fungi</taxon>
        <taxon>Dikarya</taxon>
        <taxon>Basidiomycota</taxon>
        <taxon>Agaricomycotina</taxon>
        <taxon>Agaricomycetes</taxon>
        <taxon>Agaricomycetidae</taxon>
        <taxon>Agaricales</taxon>
        <taxon>Pluteineae</taxon>
        <taxon>Pluteaceae</taxon>
        <taxon>Pluteus</taxon>
    </lineage>
</organism>
<evidence type="ECO:0000313" key="2">
    <source>
        <dbReference type="Proteomes" id="UP000308600"/>
    </source>
</evidence>
<dbReference type="EMBL" id="ML208272">
    <property type="protein sequence ID" value="TFK73819.1"/>
    <property type="molecule type" value="Genomic_DNA"/>
</dbReference>
<sequence length="183" mass="21026">MAIDDHHVDPILPLELQCLILQMALENNMNDPLKLLFISKDVFDWLIQILYKTISLFSQHSFAWPPLPFPITKLPEYGRYVQHLLVMPVPEDVLDQYLRYCSNIIYFGSQASLSHLNLNEPHSPDINDIDLTSLFSKITHLDIEELHIAFLSHFPSLTHLVVHYGVDYVVVFVLAVLEVFGGC</sequence>
<proteinExistence type="predicted"/>
<evidence type="ECO:0000313" key="1">
    <source>
        <dbReference type="EMBL" id="TFK73819.1"/>
    </source>
</evidence>
<reference evidence="1 2" key="1">
    <citation type="journal article" date="2019" name="Nat. Ecol. Evol.">
        <title>Megaphylogeny resolves global patterns of mushroom evolution.</title>
        <authorList>
            <person name="Varga T."/>
            <person name="Krizsan K."/>
            <person name="Foldi C."/>
            <person name="Dima B."/>
            <person name="Sanchez-Garcia M."/>
            <person name="Sanchez-Ramirez S."/>
            <person name="Szollosi G.J."/>
            <person name="Szarkandi J.G."/>
            <person name="Papp V."/>
            <person name="Albert L."/>
            <person name="Andreopoulos W."/>
            <person name="Angelini C."/>
            <person name="Antonin V."/>
            <person name="Barry K.W."/>
            <person name="Bougher N.L."/>
            <person name="Buchanan P."/>
            <person name="Buyck B."/>
            <person name="Bense V."/>
            <person name="Catcheside P."/>
            <person name="Chovatia M."/>
            <person name="Cooper J."/>
            <person name="Damon W."/>
            <person name="Desjardin D."/>
            <person name="Finy P."/>
            <person name="Geml J."/>
            <person name="Haridas S."/>
            <person name="Hughes K."/>
            <person name="Justo A."/>
            <person name="Karasinski D."/>
            <person name="Kautmanova I."/>
            <person name="Kiss B."/>
            <person name="Kocsube S."/>
            <person name="Kotiranta H."/>
            <person name="LaButti K.M."/>
            <person name="Lechner B.E."/>
            <person name="Liimatainen K."/>
            <person name="Lipzen A."/>
            <person name="Lukacs Z."/>
            <person name="Mihaltcheva S."/>
            <person name="Morgado L.N."/>
            <person name="Niskanen T."/>
            <person name="Noordeloos M.E."/>
            <person name="Ohm R.A."/>
            <person name="Ortiz-Santana B."/>
            <person name="Ovrebo C."/>
            <person name="Racz N."/>
            <person name="Riley R."/>
            <person name="Savchenko A."/>
            <person name="Shiryaev A."/>
            <person name="Soop K."/>
            <person name="Spirin V."/>
            <person name="Szebenyi C."/>
            <person name="Tomsovsky M."/>
            <person name="Tulloss R.E."/>
            <person name="Uehling J."/>
            <person name="Grigoriev I.V."/>
            <person name="Vagvolgyi C."/>
            <person name="Papp T."/>
            <person name="Martin F.M."/>
            <person name="Miettinen O."/>
            <person name="Hibbett D.S."/>
            <person name="Nagy L.G."/>
        </authorList>
    </citation>
    <scope>NUCLEOTIDE SEQUENCE [LARGE SCALE GENOMIC DNA]</scope>
    <source>
        <strain evidence="1 2">NL-1719</strain>
    </source>
</reference>
<keyword evidence="2" id="KW-1185">Reference proteome</keyword>
<gene>
    <name evidence="1" type="ORF">BDN72DRAFT_834164</name>
</gene>